<evidence type="ECO:0000256" key="2">
    <source>
        <dbReference type="ARBA" id="ARBA00023015"/>
    </source>
</evidence>
<evidence type="ECO:0000256" key="4">
    <source>
        <dbReference type="ARBA" id="ARBA00023159"/>
    </source>
</evidence>
<dbReference type="SUPFAM" id="SSF53850">
    <property type="entry name" value="Periplasmic binding protein-like II"/>
    <property type="match status" value="1"/>
</dbReference>
<keyword evidence="8" id="KW-1185">Reference proteome</keyword>
<dbReference type="KEGG" id="cgy:CGLY_05350"/>
<reference evidence="7 8" key="1">
    <citation type="journal article" date="2015" name="Int. J. Syst. Evol. Microbiol.">
        <title>Revisiting Corynebacterium glyciniphilum (ex Kubota et al., 1972) sp. nov., nom. rev., isolated from putrefied banana.</title>
        <authorList>
            <person name="Al-Dilaimi A."/>
            <person name="Bednarz H."/>
            <person name="Lomker A."/>
            <person name="Niehaus K."/>
            <person name="Kalinowski J."/>
            <person name="Ruckert C."/>
        </authorList>
    </citation>
    <scope>NUCLEOTIDE SEQUENCE [LARGE SCALE GENOMIC DNA]</scope>
    <source>
        <strain evidence="7">AJ 3170</strain>
    </source>
</reference>
<evidence type="ECO:0000313" key="7">
    <source>
        <dbReference type="EMBL" id="AHW63518.1"/>
    </source>
</evidence>
<dbReference type="HOGENOM" id="CLU_039613_6_0_11"/>
<dbReference type="GO" id="GO:0003700">
    <property type="term" value="F:DNA-binding transcription factor activity"/>
    <property type="evidence" value="ECO:0007669"/>
    <property type="project" value="InterPro"/>
</dbReference>
<dbReference type="PANTHER" id="PTHR30346:SF29">
    <property type="entry name" value="LYSR SUBSTRATE-BINDING"/>
    <property type="match status" value="1"/>
</dbReference>
<dbReference type="EMBL" id="CP006842">
    <property type="protein sequence ID" value="AHW63518.1"/>
    <property type="molecule type" value="Genomic_DNA"/>
</dbReference>
<dbReference type="Pfam" id="PF03466">
    <property type="entry name" value="LysR_substrate"/>
    <property type="match status" value="1"/>
</dbReference>
<sequence length="302" mass="32537">MLDRRMELLRVLDRVGTITGAAELLYRSPSGYSRQLSSLADELGVQLLEQHGREVRLTAAARRLVSYADEVKTSWLRTRASLTEESDGGGRLRIGAIPTSLSRLVVPLLGDLSAAHPLLSIRLSEVDAPRCFDQLIADQLDACLVPARAGVPPQSDRRFHQRSVIVEPIDALVPPEHPAAGRPGISLKTLAEDRWVLPGDERSGHEEILSACHAAGFTPQVQHYAQDTQAVSDLVAATGAVSLTSRFATYRSLAVRVPLTGSPQPGRQLLLCTAAGAENTAALGTLVELIRLRTPVTDLGED</sequence>
<dbReference type="Gene3D" id="3.40.190.10">
    <property type="entry name" value="Periplasmic binding protein-like II"/>
    <property type="match status" value="2"/>
</dbReference>
<dbReference type="PANTHER" id="PTHR30346">
    <property type="entry name" value="TRANSCRIPTIONAL DUAL REGULATOR HCAR-RELATED"/>
    <property type="match status" value="1"/>
</dbReference>
<evidence type="ECO:0000256" key="1">
    <source>
        <dbReference type="ARBA" id="ARBA00009437"/>
    </source>
</evidence>
<dbReference type="PROSITE" id="PS50931">
    <property type="entry name" value="HTH_LYSR"/>
    <property type="match status" value="1"/>
</dbReference>
<dbReference type="InterPro" id="IPR036388">
    <property type="entry name" value="WH-like_DNA-bd_sf"/>
</dbReference>
<dbReference type="SUPFAM" id="SSF46785">
    <property type="entry name" value="Winged helix' DNA-binding domain"/>
    <property type="match status" value="1"/>
</dbReference>
<feature type="domain" description="HTH lysR-type" evidence="6">
    <location>
        <begin position="1"/>
        <end position="58"/>
    </location>
</feature>
<dbReference type="GO" id="GO:0003677">
    <property type="term" value="F:DNA binding"/>
    <property type="evidence" value="ECO:0007669"/>
    <property type="project" value="UniProtKB-KW"/>
</dbReference>
<gene>
    <name evidence="7" type="ORF">CGLY_05350</name>
</gene>
<evidence type="ECO:0000256" key="3">
    <source>
        <dbReference type="ARBA" id="ARBA00023125"/>
    </source>
</evidence>
<dbReference type="Pfam" id="PF00126">
    <property type="entry name" value="HTH_1"/>
    <property type="match status" value="1"/>
</dbReference>
<evidence type="ECO:0000259" key="6">
    <source>
        <dbReference type="PROSITE" id="PS50931"/>
    </source>
</evidence>
<dbReference type="GO" id="GO:0032993">
    <property type="term" value="C:protein-DNA complex"/>
    <property type="evidence" value="ECO:0007669"/>
    <property type="project" value="TreeGrafter"/>
</dbReference>
<organism evidence="7 8">
    <name type="scientific">Corynebacterium glyciniphilum AJ 3170</name>
    <dbReference type="NCBI Taxonomy" id="1404245"/>
    <lineage>
        <taxon>Bacteria</taxon>
        <taxon>Bacillati</taxon>
        <taxon>Actinomycetota</taxon>
        <taxon>Actinomycetes</taxon>
        <taxon>Mycobacteriales</taxon>
        <taxon>Corynebacteriaceae</taxon>
        <taxon>Corynebacterium</taxon>
    </lineage>
</organism>
<dbReference type="eggNOG" id="COG0583">
    <property type="taxonomic scope" value="Bacteria"/>
</dbReference>
<dbReference type="InterPro" id="IPR036390">
    <property type="entry name" value="WH_DNA-bd_sf"/>
</dbReference>
<keyword evidence="4" id="KW-0010">Activator</keyword>
<accession>X5DK85</accession>
<evidence type="ECO:0000256" key="5">
    <source>
        <dbReference type="ARBA" id="ARBA00023163"/>
    </source>
</evidence>
<keyword evidence="2" id="KW-0805">Transcription regulation</keyword>
<proteinExistence type="inferred from homology"/>
<keyword evidence="5" id="KW-0804">Transcription</keyword>
<dbReference type="OrthoDB" id="4131546at2"/>
<dbReference type="Gene3D" id="1.10.10.10">
    <property type="entry name" value="Winged helix-like DNA-binding domain superfamily/Winged helix DNA-binding domain"/>
    <property type="match status" value="1"/>
</dbReference>
<comment type="similarity">
    <text evidence="1">Belongs to the LysR transcriptional regulatory family.</text>
</comment>
<name>X5DK85_9CORY</name>
<dbReference type="STRING" id="1404245.CGLY_05350"/>
<dbReference type="InterPro" id="IPR005119">
    <property type="entry name" value="LysR_subst-bd"/>
</dbReference>
<evidence type="ECO:0000313" key="8">
    <source>
        <dbReference type="Proteomes" id="UP000023703"/>
    </source>
</evidence>
<dbReference type="RefSeq" id="WP_038547108.1">
    <property type="nucleotide sequence ID" value="NZ_CP006842.1"/>
</dbReference>
<protein>
    <submittedName>
        <fullName evidence="7">Transcriptional regulator, LysR-family</fullName>
    </submittedName>
</protein>
<dbReference type="InterPro" id="IPR000847">
    <property type="entry name" value="LysR_HTH_N"/>
</dbReference>
<dbReference type="Proteomes" id="UP000023703">
    <property type="component" value="Chromosome"/>
</dbReference>
<dbReference type="AlphaFoldDB" id="X5DK85"/>
<keyword evidence="3" id="KW-0238">DNA-binding</keyword>